<evidence type="ECO:0000313" key="2">
    <source>
        <dbReference type="Proteomes" id="UP000184465"/>
    </source>
</evidence>
<proteinExistence type="predicted"/>
<dbReference type="Pfam" id="PF09424">
    <property type="entry name" value="YqeY"/>
    <property type="match status" value="1"/>
</dbReference>
<dbReference type="STRING" id="1121301.SAMN02745912_01098"/>
<dbReference type="Proteomes" id="UP000184465">
    <property type="component" value="Unassembled WGS sequence"/>
</dbReference>
<protein>
    <recommendedName>
        <fullName evidence="3">GatB/YqeY domain-containing protein</fullName>
    </recommendedName>
</protein>
<dbReference type="Gene3D" id="1.10.10.410">
    <property type="match status" value="1"/>
</dbReference>
<dbReference type="PANTHER" id="PTHR28055">
    <property type="entry name" value="ALTERED INHERITANCE OF MITOCHONDRIA PROTEIN 41, MITOCHONDRIAL"/>
    <property type="match status" value="1"/>
</dbReference>
<name>A0A1M6M7R9_PARC5</name>
<dbReference type="AlphaFoldDB" id="A0A1M6M7R9"/>
<dbReference type="EMBL" id="FRAG01000009">
    <property type="protein sequence ID" value="SHJ79283.1"/>
    <property type="molecule type" value="Genomic_DNA"/>
</dbReference>
<dbReference type="InterPro" id="IPR042184">
    <property type="entry name" value="YqeY/Aim41_N"/>
</dbReference>
<dbReference type="GO" id="GO:0016884">
    <property type="term" value="F:carbon-nitrogen ligase activity, with glutamine as amido-N-donor"/>
    <property type="evidence" value="ECO:0007669"/>
    <property type="project" value="InterPro"/>
</dbReference>
<reference evidence="2" key="1">
    <citation type="submission" date="2016-11" db="EMBL/GenBank/DDBJ databases">
        <authorList>
            <person name="Varghese N."/>
            <person name="Submissions S."/>
        </authorList>
    </citation>
    <scope>NUCLEOTIDE SEQUENCE [LARGE SCALE GENOMIC DNA]</scope>
    <source>
        <strain evidence="2">DSM 15212 / CIP 107654 / DViRD3</strain>
    </source>
</reference>
<dbReference type="InterPro" id="IPR019004">
    <property type="entry name" value="YqeY/Aim41"/>
</dbReference>
<evidence type="ECO:0000313" key="1">
    <source>
        <dbReference type="EMBL" id="SHJ79283.1"/>
    </source>
</evidence>
<organism evidence="1 2">
    <name type="scientific">Paramaledivibacter caminithermalis (strain DSM 15212 / CIP 107654 / DViRD3)</name>
    <name type="common">Clostridium caminithermale</name>
    <dbReference type="NCBI Taxonomy" id="1121301"/>
    <lineage>
        <taxon>Bacteria</taxon>
        <taxon>Bacillati</taxon>
        <taxon>Bacillota</taxon>
        <taxon>Clostridia</taxon>
        <taxon>Peptostreptococcales</taxon>
        <taxon>Caminicellaceae</taxon>
        <taxon>Paramaledivibacter</taxon>
    </lineage>
</organism>
<evidence type="ECO:0008006" key="3">
    <source>
        <dbReference type="Google" id="ProtNLM"/>
    </source>
</evidence>
<gene>
    <name evidence="1" type="ORF">SAMN02745912_01098</name>
</gene>
<dbReference type="PANTHER" id="PTHR28055:SF1">
    <property type="entry name" value="ALTERED INHERITANCE OF MITOCHONDRIA PROTEIN 41, MITOCHONDRIAL"/>
    <property type="match status" value="1"/>
</dbReference>
<sequence>MSLKDKLMQDLKSAMKEKNKIKKSVITLIRSAIKQYEVDNRTEINDEGIIELIAKQLKQRKDALEEFKKGNRLDLVEEAKKEIEILLSYLPKQLSEEEVRTIVKETIEELGVQGPKEMGKVMGVLMPKLKGKADGKLVSKIVKELL</sequence>
<accession>A0A1M6M7R9</accession>
<dbReference type="RefSeq" id="WP_073147762.1">
    <property type="nucleotide sequence ID" value="NZ_FRAG01000009.1"/>
</dbReference>
<dbReference type="InterPro" id="IPR003789">
    <property type="entry name" value="Asn/Gln_tRNA_amidoTrase-B-like"/>
</dbReference>
<dbReference type="SUPFAM" id="SSF89095">
    <property type="entry name" value="GatB/YqeY motif"/>
    <property type="match status" value="1"/>
</dbReference>
<dbReference type="Gene3D" id="1.10.1510.10">
    <property type="entry name" value="Uncharacterised protein YqeY/AIM41 PF09424, N-terminal domain"/>
    <property type="match status" value="1"/>
</dbReference>
<dbReference type="OrthoDB" id="9794041at2"/>
<dbReference type="InterPro" id="IPR023168">
    <property type="entry name" value="GatB_Yqey_C_2"/>
</dbReference>
<keyword evidence="2" id="KW-1185">Reference proteome</keyword>